<dbReference type="InterPro" id="IPR023451">
    <property type="entry name" value="Thymidate_synth/dCMP_Mease_dom"/>
</dbReference>
<dbReference type="HAMAP" id="MF_00008">
    <property type="entry name" value="Thymidy_synth_bact"/>
    <property type="match status" value="1"/>
</dbReference>
<feature type="domain" description="Thymidylate synthase/dCMP hydroxymethylase" evidence="8">
    <location>
        <begin position="8"/>
        <end position="274"/>
    </location>
</feature>
<feature type="binding site" description="in other chain" evidence="6">
    <location>
        <begin position="177"/>
        <end position="180"/>
    </location>
    <ligand>
        <name>dUMP</name>
        <dbReference type="ChEBI" id="CHEBI:246422"/>
        <note>ligand shared between dimeric partners</note>
    </ligand>
</feature>
<dbReference type="RefSeq" id="WP_188539667.1">
    <property type="nucleotide sequence ID" value="NZ_BMEQ01000029.1"/>
</dbReference>
<comment type="caution">
    <text evidence="9">The sequence shown here is derived from an EMBL/GenBank/DDBJ whole genome shotgun (WGS) entry which is preliminary data.</text>
</comment>
<evidence type="ECO:0000256" key="2">
    <source>
        <dbReference type="ARBA" id="ARBA00022490"/>
    </source>
</evidence>
<gene>
    <name evidence="6 9" type="primary">thyA</name>
    <name evidence="9" type="ORF">GCM10011374_35630</name>
</gene>
<dbReference type="NCBIfam" id="NF002497">
    <property type="entry name" value="PRK01827.1-3"/>
    <property type="match status" value="1"/>
</dbReference>
<dbReference type="InterPro" id="IPR036926">
    <property type="entry name" value="Thymidate_synth/dCMP_Mease_sf"/>
</dbReference>
<feature type="binding site" evidence="6">
    <location>
        <position position="180"/>
    </location>
    <ligand>
        <name>(6R)-5,10-methylene-5,6,7,8-tetrahydrofolate</name>
        <dbReference type="ChEBI" id="CHEBI:15636"/>
    </ligand>
</feature>
<sequence length="274" mass="30633">MTTTIPTPYEDLLGHVLENGEHVADRTGTGTSKVFGAQLRYDLREGFPLLTTKKVYTRGVFAEVLWFLDGDTKVKTLQDQNVNIWNEWERPDGTIGRGYSAQWRSFPKPDGGSVDQITQLVDGIKASPFSRRHLVTAWNPGEIEDMALPPCHALFQFNVGPDEDGDPAWLDCQLYQRSADLFLGVPFNIASYAALTEMVAAQTGLAARHFVWTGGDCHIYDNHREQVTEQLSREPRPYPTLVLEDAPSIFDYELTDLHVVGYDPHPAIKAAVSV</sequence>
<evidence type="ECO:0000313" key="10">
    <source>
        <dbReference type="Proteomes" id="UP000638848"/>
    </source>
</evidence>
<dbReference type="Pfam" id="PF00303">
    <property type="entry name" value="Thymidylat_synt"/>
    <property type="match status" value="1"/>
</dbReference>
<dbReference type="Gene3D" id="3.30.572.10">
    <property type="entry name" value="Thymidylate synthase/dCMP hydroxymethylase domain"/>
    <property type="match status" value="1"/>
</dbReference>
<dbReference type="PRINTS" id="PR00108">
    <property type="entry name" value="THYMDSNTHASE"/>
</dbReference>
<organism evidence="9 10">
    <name type="scientific">Kocuria dechangensis</name>
    <dbReference type="NCBI Taxonomy" id="1176249"/>
    <lineage>
        <taxon>Bacteria</taxon>
        <taxon>Bacillati</taxon>
        <taxon>Actinomycetota</taxon>
        <taxon>Actinomycetes</taxon>
        <taxon>Micrococcales</taxon>
        <taxon>Micrococcaceae</taxon>
        <taxon>Kocuria</taxon>
    </lineage>
</organism>
<evidence type="ECO:0000256" key="6">
    <source>
        <dbReference type="HAMAP-Rule" id="MF_00008"/>
    </source>
</evidence>
<accession>A0A917M0A3</accession>
<comment type="pathway">
    <text evidence="6">Pyrimidine metabolism; dTTP biosynthesis.</text>
</comment>
<feature type="active site" description="Nucleophile" evidence="6">
    <location>
        <position position="151"/>
    </location>
</feature>
<dbReference type="CDD" id="cd00351">
    <property type="entry name" value="TS_Pyrimidine_HMase"/>
    <property type="match status" value="1"/>
</dbReference>
<keyword evidence="4 6" id="KW-0808">Transferase</keyword>
<keyword evidence="2 6" id="KW-0963">Cytoplasm</keyword>
<evidence type="ECO:0000259" key="8">
    <source>
        <dbReference type="Pfam" id="PF00303"/>
    </source>
</evidence>
<dbReference type="GO" id="GO:0005829">
    <property type="term" value="C:cytosol"/>
    <property type="evidence" value="ECO:0007669"/>
    <property type="project" value="TreeGrafter"/>
</dbReference>
<feature type="binding site" evidence="6">
    <location>
        <begin position="131"/>
        <end position="132"/>
    </location>
    <ligand>
        <name>dUMP</name>
        <dbReference type="ChEBI" id="CHEBI:246422"/>
        <note>ligand shared between dimeric partners</note>
    </ligand>
</feature>
<feature type="binding site" evidence="6">
    <location>
        <position position="273"/>
    </location>
    <ligand>
        <name>(6R)-5,10-methylene-5,6,7,8-tetrahydrofolate</name>
        <dbReference type="ChEBI" id="CHEBI:15636"/>
    </ligand>
</feature>
<dbReference type="InterPro" id="IPR045097">
    <property type="entry name" value="Thymidate_synth/dCMP_Mease"/>
</dbReference>
<feature type="binding site" description="in other chain" evidence="6">
    <location>
        <begin position="218"/>
        <end position="220"/>
    </location>
    <ligand>
        <name>dUMP</name>
        <dbReference type="ChEBI" id="CHEBI:246422"/>
        <note>ligand shared between dimeric partners</note>
    </ligand>
</feature>
<comment type="subcellular location">
    <subcellularLocation>
        <location evidence="6">Cytoplasm</location>
    </subcellularLocation>
</comment>
<dbReference type="GO" id="GO:0032259">
    <property type="term" value="P:methylation"/>
    <property type="evidence" value="ECO:0007669"/>
    <property type="project" value="UniProtKB-KW"/>
</dbReference>
<keyword evidence="5 6" id="KW-0545">Nucleotide biosynthesis</keyword>
<comment type="catalytic activity">
    <reaction evidence="6">
        <text>dUMP + (6R)-5,10-methylene-5,6,7,8-tetrahydrofolate = 7,8-dihydrofolate + dTMP</text>
        <dbReference type="Rhea" id="RHEA:12104"/>
        <dbReference type="ChEBI" id="CHEBI:15636"/>
        <dbReference type="ChEBI" id="CHEBI:57451"/>
        <dbReference type="ChEBI" id="CHEBI:63528"/>
        <dbReference type="ChEBI" id="CHEBI:246422"/>
        <dbReference type="EC" id="2.1.1.45"/>
    </reaction>
</comment>
<dbReference type="NCBIfam" id="TIGR03284">
    <property type="entry name" value="thym_sym"/>
    <property type="match status" value="2"/>
</dbReference>
<dbReference type="GO" id="GO:0006231">
    <property type="term" value="P:dTMP biosynthetic process"/>
    <property type="evidence" value="ECO:0007669"/>
    <property type="project" value="UniProtKB-UniRule"/>
</dbReference>
<dbReference type="PANTHER" id="PTHR11548">
    <property type="entry name" value="THYMIDYLATE SYNTHASE 1"/>
    <property type="match status" value="1"/>
</dbReference>
<comment type="function">
    <text evidence="6">Catalyzes the reductive methylation of 2'-deoxyuridine-5'-monophosphate (dUMP) to 2'-deoxythymidine-5'-monophosphate (dTMP) while utilizing 5,10-methylenetetrahydrofolate (mTHF) as the methyl donor and reductant in the reaction, yielding dihydrofolate (DHF) as a by-product. This enzymatic reaction provides an intracellular de novo source of dTMP, an essential precursor for DNA biosynthesis.</text>
</comment>
<evidence type="ECO:0000256" key="4">
    <source>
        <dbReference type="ARBA" id="ARBA00022679"/>
    </source>
</evidence>
<proteinExistence type="inferred from homology"/>
<dbReference type="Proteomes" id="UP000638848">
    <property type="component" value="Unassembled WGS sequence"/>
</dbReference>
<keyword evidence="3 6" id="KW-0489">Methyltransferase</keyword>
<reference evidence="9" key="1">
    <citation type="journal article" date="2014" name="Int. J. Syst. Evol. Microbiol.">
        <title>Complete genome sequence of Corynebacterium casei LMG S-19264T (=DSM 44701T), isolated from a smear-ripened cheese.</title>
        <authorList>
            <consortium name="US DOE Joint Genome Institute (JGI-PGF)"/>
            <person name="Walter F."/>
            <person name="Albersmeier A."/>
            <person name="Kalinowski J."/>
            <person name="Ruckert C."/>
        </authorList>
    </citation>
    <scope>NUCLEOTIDE SEQUENCE</scope>
    <source>
        <strain evidence="9">CGMCC 1.12187</strain>
    </source>
</reference>
<dbReference type="AlphaFoldDB" id="A0A917M0A3"/>
<dbReference type="PROSITE" id="PS00091">
    <property type="entry name" value="THYMIDYLATE_SYNTHASE"/>
    <property type="match status" value="1"/>
</dbReference>
<evidence type="ECO:0000313" key="9">
    <source>
        <dbReference type="EMBL" id="GGG68172.1"/>
    </source>
</evidence>
<name>A0A917M0A3_9MICC</name>
<keyword evidence="10" id="KW-1185">Reference proteome</keyword>
<dbReference type="GO" id="GO:0004799">
    <property type="term" value="F:thymidylate synthase activity"/>
    <property type="evidence" value="ECO:0007669"/>
    <property type="project" value="UniProtKB-UniRule"/>
</dbReference>
<evidence type="ECO:0000256" key="7">
    <source>
        <dbReference type="PROSITE-ProRule" id="PRU10016"/>
    </source>
</evidence>
<dbReference type="InterPro" id="IPR020940">
    <property type="entry name" value="Thymidylate_synthase_AS"/>
</dbReference>
<evidence type="ECO:0000256" key="5">
    <source>
        <dbReference type="ARBA" id="ARBA00022727"/>
    </source>
</evidence>
<dbReference type="InterPro" id="IPR000398">
    <property type="entry name" value="Thymidylate_synthase"/>
</dbReference>
<dbReference type="PANTHER" id="PTHR11548:SF9">
    <property type="entry name" value="THYMIDYLATE SYNTHASE"/>
    <property type="match status" value="1"/>
</dbReference>
<evidence type="ECO:0000256" key="1">
    <source>
        <dbReference type="ARBA" id="ARBA00011947"/>
    </source>
</evidence>
<feature type="binding site" description="in other chain" evidence="6">
    <location>
        <position position="26"/>
    </location>
    <ligand>
        <name>dUMP</name>
        <dbReference type="ChEBI" id="CHEBI:246422"/>
        <note>ligand shared between dimeric partners</note>
    </ligand>
</feature>
<dbReference type="SUPFAM" id="SSF55831">
    <property type="entry name" value="Thymidylate synthase/dCMP hydroxymethylase"/>
    <property type="match status" value="1"/>
</dbReference>
<reference evidence="9" key="2">
    <citation type="submission" date="2020-09" db="EMBL/GenBank/DDBJ databases">
        <authorList>
            <person name="Sun Q."/>
            <person name="Zhou Y."/>
        </authorList>
    </citation>
    <scope>NUCLEOTIDE SEQUENCE</scope>
    <source>
        <strain evidence="9">CGMCC 1.12187</strain>
    </source>
</reference>
<dbReference type="EC" id="2.1.1.45" evidence="1 6"/>
<protein>
    <recommendedName>
        <fullName evidence="1 6">Thymidylate synthase</fullName>
        <shortName evidence="6">TS</shortName>
        <shortName evidence="6">TSase</shortName>
        <ecNumber evidence="1 6">2.1.1.45</ecNumber>
    </recommendedName>
</protein>
<comment type="subunit">
    <text evidence="6">Homodimer.</text>
</comment>
<dbReference type="GO" id="GO:0006235">
    <property type="term" value="P:dTTP biosynthetic process"/>
    <property type="evidence" value="ECO:0007669"/>
    <property type="project" value="UniProtKB-UniRule"/>
</dbReference>
<evidence type="ECO:0000256" key="3">
    <source>
        <dbReference type="ARBA" id="ARBA00022603"/>
    </source>
</evidence>
<dbReference type="EMBL" id="BMEQ01000029">
    <property type="protein sequence ID" value="GGG68172.1"/>
    <property type="molecule type" value="Genomic_DNA"/>
</dbReference>
<comment type="similarity">
    <text evidence="6">Belongs to the thymidylate synthase family. Bacterial-type ThyA subfamily.</text>
</comment>
<feature type="binding site" description="in other chain" evidence="6">
    <location>
        <position position="188"/>
    </location>
    <ligand>
        <name>dUMP</name>
        <dbReference type="ChEBI" id="CHEBI:246422"/>
        <note>ligand shared between dimeric partners</note>
    </ligand>
</feature>
<feature type="active site" evidence="7">
    <location>
        <position position="151"/>
    </location>
</feature>
<comment type="caution">
    <text evidence="6">Lacks conserved residue(s) required for the propagation of feature annotation.</text>
</comment>